<dbReference type="Proteomes" id="UP000324800">
    <property type="component" value="Unassembled WGS sequence"/>
</dbReference>
<dbReference type="EMBL" id="SNRW01000734">
    <property type="protein sequence ID" value="KAA6399524.1"/>
    <property type="molecule type" value="Genomic_DNA"/>
</dbReference>
<keyword evidence="1" id="KW-0472">Membrane</keyword>
<comment type="caution">
    <text evidence="2">The sequence shown here is derived from an EMBL/GenBank/DDBJ whole genome shotgun (WGS) entry which is preliminary data.</text>
</comment>
<feature type="transmembrane region" description="Helical" evidence="1">
    <location>
        <begin position="44"/>
        <end position="69"/>
    </location>
</feature>
<evidence type="ECO:0000313" key="3">
    <source>
        <dbReference type="Proteomes" id="UP000324800"/>
    </source>
</evidence>
<evidence type="ECO:0000313" key="2">
    <source>
        <dbReference type="EMBL" id="KAA6399524.1"/>
    </source>
</evidence>
<feature type="transmembrane region" description="Helical" evidence="1">
    <location>
        <begin position="7"/>
        <end position="38"/>
    </location>
</feature>
<proteinExistence type="predicted"/>
<protein>
    <submittedName>
        <fullName evidence="2">Uncharacterized protein</fullName>
    </submittedName>
</protein>
<organism evidence="2 3">
    <name type="scientific">Streblomastix strix</name>
    <dbReference type="NCBI Taxonomy" id="222440"/>
    <lineage>
        <taxon>Eukaryota</taxon>
        <taxon>Metamonada</taxon>
        <taxon>Preaxostyla</taxon>
        <taxon>Oxymonadida</taxon>
        <taxon>Streblomastigidae</taxon>
        <taxon>Streblomastix</taxon>
    </lineage>
</organism>
<reference evidence="2 3" key="1">
    <citation type="submission" date="2019-03" db="EMBL/GenBank/DDBJ databases">
        <title>Single cell metagenomics reveals metabolic interactions within the superorganism composed of flagellate Streblomastix strix and complex community of Bacteroidetes bacteria on its surface.</title>
        <authorList>
            <person name="Treitli S.C."/>
            <person name="Kolisko M."/>
            <person name="Husnik F."/>
            <person name="Keeling P."/>
            <person name="Hampl V."/>
        </authorList>
    </citation>
    <scope>NUCLEOTIDE SEQUENCE [LARGE SCALE GENOMIC DNA]</scope>
    <source>
        <strain evidence="2">ST1C</strain>
    </source>
</reference>
<gene>
    <name evidence="2" type="ORF">EZS28_004948</name>
</gene>
<accession>A0A5J4WWV0</accession>
<sequence length="310" mass="34469">MSNLSNFALFICEIVLVGNFSVFGFPSILTILTVYILYATSSRFLWNIISGFSGGIIQYARCSFVSIFVQFNHTIFRSYNKSYVCNYRYKAAQLRAKPGNELKIGFNRFKSGTPENVIGYGIQQLNLSAVALNAATGISISIPQWLFPAAIDSNDDTLTKFLVYKSDNEFAEITAYSLAQIDVSHSFVLSLQIANYQNGPQAAEYPCQNLIYSEVLFCYYVSPSAPAAIVSKQLNVQSAFPVKLTFYNAVAAPATAVQSDLLIYKDNLLAGIVIYQLIQQVYTIEHMPLHLAPNGAWVYLYPSFDNRVTG</sequence>
<name>A0A5J4WWV0_9EUKA</name>
<keyword evidence="1" id="KW-1133">Transmembrane helix</keyword>
<keyword evidence="1" id="KW-0812">Transmembrane</keyword>
<evidence type="ECO:0000256" key="1">
    <source>
        <dbReference type="SAM" id="Phobius"/>
    </source>
</evidence>
<dbReference type="AlphaFoldDB" id="A0A5J4WWV0"/>